<name>A0A7I8VW29_9ANNE</name>
<comment type="caution">
    <text evidence="2">The sequence shown here is derived from an EMBL/GenBank/DDBJ whole genome shotgun (WGS) entry which is preliminary data.</text>
</comment>
<reference evidence="2 3" key="1">
    <citation type="submission" date="2020-08" db="EMBL/GenBank/DDBJ databases">
        <authorList>
            <person name="Hejnol A."/>
        </authorList>
    </citation>
    <scope>NUCLEOTIDE SEQUENCE [LARGE SCALE GENOMIC DNA]</scope>
</reference>
<dbReference type="InterPro" id="IPR052907">
    <property type="entry name" value="Beta-lactamase/esterase"/>
</dbReference>
<feature type="domain" description="Beta-lactamase-related" evidence="1">
    <location>
        <begin position="44"/>
        <end position="391"/>
    </location>
</feature>
<dbReference type="OrthoDB" id="5946976at2759"/>
<dbReference type="PANTHER" id="PTHR43319">
    <property type="entry name" value="BETA-LACTAMASE-RELATED"/>
    <property type="match status" value="1"/>
</dbReference>
<evidence type="ECO:0000259" key="1">
    <source>
        <dbReference type="Pfam" id="PF00144"/>
    </source>
</evidence>
<dbReference type="EMBL" id="CAJFCJ010000011">
    <property type="protein sequence ID" value="CAD5119753.1"/>
    <property type="molecule type" value="Genomic_DNA"/>
</dbReference>
<dbReference type="Proteomes" id="UP000549394">
    <property type="component" value="Unassembled WGS sequence"/>
</dbReference>
<keyword evidence="3" id="KW-1185">Reference proteome</keyword>
<proteinExistence type="predicted"/>
<dbReference type="InterPro" id="IPR012338">
    <property type="entry name" value="Beta-lactam/transpept-like"/>
</dbReference>
<sequence length="416" mass="46532">MSKINVLLGILGVIVAIFAIFRPTNNPPLNYHIFTEPGFEKVAEIFINEVKNGNIQGANFAAYHKGKLIVNLVGGYADKETRNPWTFDTITQVFSSTKGVAMTALNHLQSKGLLDYDQPISKYWPEFSQNGKSNITIKHLLTHTAGMAIIEKTWDPKDLLENYTKVSEIFAEQKPSWPAGTKIGYHGLTTGVLVDNIVRRVDLSHRSLSDYVAEEFSFPYQLDLYLGLPLTENYRTAKFYEVNIPNLDMFTTGRKYLSIFLNLIKPGSLTNAALTNPIEYLQSYWLNNPYNRAIPDGSLMGFSNAQTLAKFYSLILSGEILNKEFAKDLNKPLVKGRNIIVDIEPSQISYGYFLIKAPHGGLIFGHPGTGGQAAFADPKFDLSLSYITNYHSLYGLGDDPRFLLLSSAVYDCIKNL</sequence>
<dbReference type="SUPFAM" id="SSF56601">
    <property type="entry name" value="beta-lactamase/transpeptidase-like"/>
    <property type="match status" value="1"/>
</dbReference>
<evidence type="ECO:0000313" key="2">
    <source>
        <dbReference type="EMBL" id="CAD5119753.1"/>
    </source>
</evidence>
<dbReference type="Gene3D" id="3.40.710.10">
    <property type="entry name" value="DD-peptidase/beta-lactamase superfamily"/>
    <property type="match status" value="1"/>
</dbReference>
<dbReference type="Pfam" id="PF00144">
    <property type="entry name" value="Beta-lactamase"/>
    <property type="match status" value="1"/>
</dbReference>
<organism evidence="2 3">
    <name type="scientific">Dimorphilus gyrociliatus</name>
    <dbReference type="NCBI Taxonomy" id="2664684"/>
    <lineage>
        <taxon>Eukaryota</taxon>
        <taxon>Metazoa</taxon>
        <taxon>Spiralia</taxon>
        <taxon>Lophotrochozoa</taxon>
        <taxon>Annelida</taxon>
        <taxon>Polychaeta</taxon>
        <taxon>Polychaeta incertae sedis</taxon>
        <taxon>Dinophilidae</taxon>
        <taxon>Dimorphilus</taxon>
    </lineage>
</organism>
<dbReference type="PANTHER" id="PTHR43319:SF3">
    <property type="entry name" value="BETA-LACTAMASE-RELATED DOMAIN-CONTAINING PROTEIN"/>
    <property type="match status" value="1"/>
</dbReference>
<accession>A0A7I8VW29</accession>
<protein>
    <submittedName>
        <fullName evidence="2">DgyrCDS8348</fullName>
    </submittedName>
</protein>
<gene>
    <name evidence="2" type="ORF">DGYR_LOCUS7945</name>
</gene>
<dbReference type="InterPro" id="IPR001466">
    <property type="entry name" value="Beta-lactam-related"/>
</dbReference>
<dbReference type="AlphaFoldDB" id="A0A7I8VW29"/>
<evidence type="ECO:0000313" key="3">
    <source>
        <dbReference type="Proteomes" id="UP000549394"/>
    </source>
</evidence>